<dbReference type="InterPro" id="IPR029787">
    <property type="entry name" value="Nucleotide_cyclase"/>
</dbReference>
<feature type="transmembrane region" description="Helical" evidence="1">
    <location>
        <begin position="34"/>
        <end position="54"/>
    </location>
</feature>
<dbReference type="NCBIfam" id="TIGR00254">
    <property type="entry name" value="GGDEF"/>
    <property type="match status" value="1"/>
</dbReference>
<evidence type="ECO:0008006" key="6">
    <source>
        <dbReference type="Google" id="ProtNLM"/>
    </source>
</evidence>
<dbReference type="CDD" id="cd01949">
    <property type="entry name" value="GGDEF"/>
    <property type="match status" value="1"/>
</dbReference>
<dbReference type="InterPro" id="IPR035919">
    <property type="entry name" value="EAL_sf"/>
</dbReference>
<name>A0A9W6N6T4_9HYPH</name>
<reference evidence="4" key="2">
    <citation type="submission" date="2023-01" db="EMBL/GenBank/DDBJ databases">
        <authorList>
            <person name="Sun Q."/>
            <person name="Evtushenko L."/>
        </authorList>
    </citation>
    <scope>NUCLEOTIDE SEQUENCE</scope>
    <source>
        <strain evidence="4">VKM B-2748</strain>
    </source>
</reference>
<dbReference type="EMBL" id="BSFL01000003">
    <property type="protein sequence ID" value="GLK80604.1"/>
    <property type="molecule type" value="Genomic_DNA"/>
</dbReference>
<evidence type="ECO:0000313" key="5">
    <source>
        <dbReference type="Proteomes" id="UP001143309"/>
    </source>
</evidence>
<dbReference type="SMART" id="SM00267">
    <property type="entry name" value="GGDEF"/>
    <property type="match status" value="1"/>
</dbReference>
<dbReference type="SUPFAM" id="SSF55073">
    <property type="entry name" value="Nucleotide cyclase"/>
    <property type="match status" value="1"/>
</dbReference>
<proteinExistence type="predicted"/>
<dbReference type="Gene3D" id="3.20.20.450">
    <property type="entry name" value="EAL domain"/>
    <property type="match status" value="1"/>
</dbReference>
<feature type="transmembrane region" description="Helical" evidence="1">
    <location>
        <begin position="132"/>
        <end position="152"/>
    </location>
</feature>
<accession>A0A9W6N6T4</accession>
<organism evidence="4 5">
    <name type="scientific">Methylopila turkensis</name>
    <dbReference type="NCBI Taxonomy" id="1437816"/>
    <lineage>
        <taxon>Bacteria</taxon>
        <taxon>Pseudomonadati</taxon>
        <taxon>Pseudomonadota</taxon>
        <taxon>Alphaproteobacteria</taxon>
        <taxon>Hyphomicrobiales</taxon>
        <taxon>Methylopilaceae</taxon>
        <taxon>Methylopila</taxon>
    </lineage>
</organism>
<reference evidence="4" key="1">
    <citation type="journal article" date="2014" name="Int. J. Syst. Evol. Microbiol.">
        <title>Complete genome sequence of Corynebacterium casei LMG S-19264T (=DSM 44701T), isolated from a smear-ripened cheese.</title>
        <authorList>
            <consortium name="US DOE Joint Genome Institute (JGI-PGF)"/>
            <person name="Walter F."/>
            <person name="Albersmeier A."/>
            <person name="Kalinowski J."/>
            <person name="Ruckert C."/>
        </authorList>
    </citation>
    <scope>NUCLEOTIDE SEQUENCE</scope>
    <source>
        <strain evidence="4">VKM B-2748</strain>
    </source>
</reference>
<dbReference type="InterPro" id="IPR001633">
    <property type="entry name" value="EAL_dom"/>
</dbReference>
<protein>
    <recommendedName>
        <fullName evidence="6">GGDEF-domain containing protein</fullName>
    </recommendedName>
</protein>
<dbReference type="PROSITE" id="PS50883">
    <property type="entry name" value="EAL"/>
    <property type="match status" value="1"/>
</dbReference>
<dbReference type="InterPro" id="IPR000160">
    <property type="entry name" value="GGDEF_dom"/>
</dbReference>
<dbReference type="InterPro" id="IPR050706">
    <property type="entry name" value="Cyclic-di-GMP_PDE-like"/>
</dbReference>
<dbReference type="AlphaFoldDB" id="A0A9W6N6T4"/>
<keyword evidence="1" id="KW-0812">Transmembrane</keyword>
<dbReference type="GO" id="GO:0071111">
    <property type="term" value="F:cyclic-guanylate-specific phosphodiesterase activity"/>
    <property type="evidence" value="ECO:0007669"/>
    <property type="project" value="InterPro"/>
</dbReference>
<comment type="caution">
    <text evidence="4">The sequence shown here is derived from an EMBL/GenBank/DDBJ whole genome shotgun (WGS) entry which is preliminary data.</text>
</comment>
<keyword evidence="5" id="KW-1185">Reference proteome</keyword>
<dbReference type="SMART" id="SM00052">
    <property type="entry name" value="EAL"/>
    <property type="match status" value="1"/>
</dbReference>
<evidence type="ECO:0000259" key="2">
    <source>
        <dbReference type="PROSITE" id="PS50883"/>
    </source>
</evidence>
<feature type="transmembrane region" description="Helical" evidence="1">
    <location>
        <begin position="60"/>
        <end position="83"/>
    </location>
</feature>
<dbReference type="Pfam" id="PF00563">
    <property type="entry name" value="EAL"/>
    <property type="match status" value="1"/>
</dbReference>
<evidence type="ECO:0000313" key="4">
    <source>
        <dbReference type="EMBL" id="GLK80604.1"/>
    </source>
</evidence>
<feature type="domain" description="GGDEF" evidence="3">
    <location>
        <begin position="266"/>
        <end position="396"/>
    </location>
</feature>
<dbReference type="Proteomes" id="UP001143309">
    <property type="component" value="Unassembled WGS sequence"/>
</dbReference>
<keyword evidence="1" id="KW-1133">Transmembrane helix</keyword>
<dbReference type="Gene3D" id="3.30.70.270">
    <property type="match status" value="1"/>
</dbReference>
<dbReference type="PANTHER" id="PTHR33121:SF70">
    <property type="entry name" value="SIGNALING PROTEIN YKOW"/>
    <property type="match status" value="1"/>
</dbReference>
<dbReference type="CDD" id="cd01948">
    <property type="entry name" value="EAL"/>
    <property type="match status" value="1"/>
</dbReference>
<gene>
    <name evidence="4" type="ORF">GCM10008174_23450</name>
</gene>
<dbReference type="SUPFAM" id="SSF141868">
    <property type="entry name" value="EAL domain-like"/>
    <property type="match status" value="1"/>
</dbReference>
<feature type="transmembrane region" description="Helical" evidence="1">
    <location>
        <begin position="104"/>
        <end position="126"/>
    </location>
</feature>
<evidence type="ECO:0000256" key="1">
    <source>
        <dbReference type="SAM" id="Phobius"/>
    </source>
</evidence>
<dbReference type="PROSITE" id="PS50887">
    <property type="entry name" value="GGDEF"/>
    <property type="match status" value="1"/>
</dbReference>
<evidence type="ECO:0000259" key="3">
    <source>
        <dbReference type="PROSITE" id="PS50887"/>
    </source>
</evidence>
<sequence>MPRWDRNVQESASAVEPPMPRLIRADQLAAVRRTVLISIPVNVALGGTAALVAWRSGHAGAGLIWFAASSVVNALRITLCRLPERSDGDARLLRLPDVDQRLRLHWILALCSGLVWACIPALSDGFTSPQTLFYLTIVCGITAGAVTHGFAYARIPIGFITPPLLSTAGCLLAAGGFDRNCLAATVVLYLAALIRACRESEQQVRESSRLKNEATSLARSLEIARDQATTVAGEMRRRASHDGLTGLLNRSGFLEEAERRAALARSPLCLMQLDLDGFKAVNDTYGHKAGDNVLIEVARRLQMTLPSDVTLARLGGDEFAVLYETEVIGTPPAIVAQQLIAAVSIPFAAFDSGRIGVSIGVHVSDAPSIDATLSAADAALYAAKLSGRNRFYLFDDDLSARLEMRRDVERDLARALGDREVEVWFQPVMADGGSRFGGFEALVRWRHRKHGWIAPQELVATASLAGLAEPLMRFILGEVCAMIRALRSAGHDGVRVAMNVSPREMSQIAVDDLVLKELRRRGAPPAMLEIEITEETALDIQAVQGKLTALSEAGVRIAIDDFGVGYSSLGALRRLRVDRVKIDRCFVEGIAASSENRMLVQAILRLGEAFGFEVVAEGIERAEDFATLKALGCPAMQGYYFGRPAPAEEAFLRLESGEAARRRLKTER</sequence>
<dbReference type="InterPro" id="IPR043128">
    <property type="entry name" value="Rev_trsase/Diguanyl_cyclase"/>
</dbReference>
<dbReference type="PANTHER" id="PTHR33121">
    <property type="entry name" value="CYCLIC DI-GMP PHOSPHODIESTERASE PDEF"/>
    <property type="match status" value="1"/>
</dbReference>
<dbReference type="Pfam" id="PF00990">
    <property type="entry name" value="GGDEF"/>
    <property type="match status" value="1"/>
</dbReference>
<feature type="transmembrane region" description="Helical" evidence="1">
    <location>
        <begin position="164"/>
        <end position="192"/>
    </location>
</feature>
<keyword evidence="1" id="KW-0472">Membrane</keyword>
<feature type="domain" description="EAL" evidence="2">
    <location>
        <begin position="405"/>
        <end position="658"/>
    </location>
</feature>